<dbReference type="GO" id="GO:0005096">
    <property type="term" value="F:GTPase activator activity"/>
    <property type="evidence" value="ECO:0007669"/>
    <property type="project" value="UniProtKB-KW"/>
</dbReference>
<dbReference type="KEGG" id="aaf:AURANDRAFT_62631"/>
<dbReference type="PANTHER" id="PTHR24113">
    <property type="entry name" value="RAN GTPASE-ACTIVATING PROTEIN 1"/>
    <property type="match status" value="1"/>
</dbReference>
<name>F0Y498_AURAN</name>
<protein>
    <submittedName>
        <fullName evidence="5">Uncharacterized protein</fullName>
    </submittedName>
</protein>
<dbReference type="GO" id="GO:0005634">
    <property type="term" value="C:nucleus"/>
    <property type="evidence" value="ECO:0007669"/>
    <property type="project" value="TreeGrafter"/>
</dbReference>
<feature type="region of interest" description="Disordered" evidence="4">
    <location>
        <begin position="143"/>
        <end position="171"/>
    </location>
</feature>
<evidence type="ECO:0000256" key="4">
    <source>
        <dbReference type="SAM" id="MobiDB-lite"/>
    </source>
</evidence>
<evidence type="ECO:0000256" key="3">
    <source>
        <dbReference type="ARBA" id="ARBA00022737"/>
    </source>
</evidence>
<keyword evidence="1" id="KW-0343">GTPase activation</keyword>
<dbReference type="GeneID" id="20223982"/>
<dbReference type="GO" id="GO:0031267">
    <property type="term" value="F:small GTPase binding"/>
    <property type="evidence" value="ECO:0007669"/>
    <property type="project" value="TreeGrafter"/>
</dbReference>
<dbReference type="Proteomes" id="UP000002729">
    <property type="component" value="Unassembled WGS sequence"/>
</dbReference>
<dbReference type="EMBL" id="GL833124">
    <property type="protein sequence ID" value="EGB10084.1"/>
    <property type="molecule type" value="Genomic_DNA"/>
</dbReference>
<keyword evidence="6" id="KW-1185">Reference proteome</keyword>
<dbReference type="OrthoDB" id="120976at2759"/>
<feature type="region of interest" description="Disordered" evidence="4">
    <location>
        <begin position="794"/>
        <end position="835"/>
    </location>
</feature>
<feature type="compositionally biased region" description="Pro residues" evidence="4">
    <location>
        <begin position="816"/>
        <end position="827"/>
    </location>
</feature>
<evidence type="ECO:0000256" key="2">
    <source>
        <dbReference type="ARBA" id="ARBA00022614"/>
    </source>
</evidence>
<evidence type="ECO:0000256" key="1">
    <source>
        <dbReference type="ARBA" id="ARBA00022468"/>
    </source>
</evidence>
<feature type="compositionally biased region" description="Basic and acidic residues" evidence="4">
    <location>
        <begin position="1432"/>
        <end position="1445"/>
    </location>
</feature>
<feature type="region of interest" description="Disordered" evidence="4">
    <location>
        <begin position="865"/>
        <end position="888"/>
    </location>
</feature>
<dbReference type="InParanoid" id="F0Y498"/>
<dbReference type="GO" id="GO:0048471">
    <property type="term" value="C:perinuclear region of cytoplasm"/>
    <property type="evidence" value="ECO:0007669"/>
    <property type="project" value="TreeGrafter"/>
</dbReference>
<dbReference type="InterPro" id="IPR001611">
    <property type="entry name" value="Leu-rich_rpt"/>
</dbReference>
<keyword evidence="3" id="KW-0677">Repeat</keyword>
<keyword evidence="2" id="KW-0433">Leucine-rich repeat</keyword>
<feature type="region of interest" description="Disordered" evidence="4">
    <location>
        <begin position="1432"/>
        <end position="1451"/>
    </location>
</feature>
<dbReference type="eggNOG" id="KOG4308">
    <property type="taxonomic scope" value="Eukaryota"/>
</dbReference>
<proteinExistence type="predicted"/>
<gene>
    <name evidence="5" type="ORF">AURANDRAFT_62631</name>
</gene>
<feature type="region of interest" description="Disordered" evidence="4">
    <location>
        <begin position="206"/>
        <end position="229"/>
    </location>
</feature>
<evidence type="ECO:0000313" key="6">
    <source>
        <dbReference type="Proteomes" id="UP000002729"/>
    </source>
</evidence>
<accession>F0Y498</accession>
<feature type="region of interest" description="Disordered" evidence="4">
    <location>
        <begin position="70"/>
        <end position="103"/>
    </location>
</feature>
<organism evidence="6">
    <name type="scientific">Aureococcus anophagefferens</name>
    <name type="common">Harmful bloom alga</name>
    <dbReference type="NCBI Taxonomy" id="44056"/>
    <lineage>
        <taxon>Eukaryota</taxon>
        <taxon>Sar</taxon>
        <taxon>Stramenopiles</taxon>
        <taxon>Ochrophyta</taxon>
        <taxon>Pelagophyceae</taxon>
        <taxon>Pelagomonadales</taxon>
        <taxon>Pelagomonadaceae</taxon>
        <taxon>Aureococcus</taxon>
    </lineage>
</organism>
<dbReference type="PANTHER" id="PTHR24113:SF12">
    <property type="entry name" value="RAN GTPASE-ACTIVATING PROTEIN 1"/>
    <property type="match status" value="1"/>
</dbReference>
<feature type="compositionally biased region" description="Low complexity" evidence="4">
    <location>
        <begin position="877"/>
        <end position="888"/>
    </location>
</feature>
<dbReference type="GO" id="GO:0005829">
    <property type="term" value="C:cytosol"/>
    <property type="evidence" value="ECO:0007669"/>
    <property type="project" value="TreeGrafter"/>
</dbReference>
<dbReference type="InterPro" id="IPR027038">
    <property type="entry name" value="RanGap"/>
</dbReference>
<dbReference type="SUPFAM" id="SSF52047">
    <property type="entry name" value="RNI-like"/>
    <property type="match status" value="1"/>
</dbReference>
<dbReference type="InterPro" id="IPR032675">
    <property type="entry name" value="LRR_dom_sf"/>
</dbReference>
<evidence type="ECO:0000313" key="5">
    <source>
        <dbReference type="EMBL" id="EGB10084.1"/>
    </source>
</evidence>
<dbReference type="SMART" id="SM00368">
    <property type="entry name" value="LRR_RI"/>
    <property type="match status" value="5"/>
</dbReference>
<dbReference type="Pfam" id="PF13516">
    <property type="entry name" value="LRR_6"/>
    <property type="match status" value="3"/>
</dbReference>
<dbReference type="GO" id="GO:0006913">
    <property type="term" value="P:nucleocytoplasmic transport"/>
    <property type="evidence" value="ECO:0007669"/>
    <property type="project" value="TreeGrafter"/>
</dbReference>
<dbReference type="RefSeq" id="XP_009034915.1">
    <property type="nucleotide sequence ID" value="XM_009036667.1"/>
</dbReference>
<sequence length="1451" mass="154087">MILNAGGGVASRSTALGNIGAQSTRRTARLVSAELANEQKEYERTLAAARVARAGQRAARDKSRPSIFVADAAAPPPRGGARPSTVPAPPKAKPGSPKEQAGVAVRGGRGYTLLGGKARTGTINYGGDSADVYQGALKKIRTQQKLKKQETRRGQLAEPPSPASPGRKKTALHFQSALRKIATTRKLTNLLTKEASRDLSAFGKELSGRGSAASDADADDESVGGLLDDGSLGGRSVDFSDADSEIEHLLEDGEGATTYRSVCEQHRTLPSSRAVVSIGNGNVDVRGGQLGDRGMLPLAAAFSSATAARVLRLQQNGLGPAGINALAAGIAEGGGASLDEVDVSCNGKLGDRALAGFVKALGLHCGVLRAVAMANTGAGDLTAGELGGSFRRHAKLELVDVSGNRVTAAGVEALAPLLRAAGDERRGAVDGGLAVLHASWNQFGDAGALLVAAPALASPTGALAALDLSYNQLGDAAGVALARSVAANSTLKILDASRNRLGAFAAGEFAAAVAGCRKLQVLKLGWNPLGTEGALLVVKAVGRAPAEGRAVSPASLHSLRLENTCKCGEEHRLHEAVESVSSSLARLNRSAPTIVVEFPDRNRRINDEAVFNYENDFNLVDRMFAETAKRVKLDKARRAKQAESAIVKSDRSSQARKGFKKAAGAILSSMALAKESDRPTLAKAITDPYALYDMKQQELAAERLLAKLGSSIAHDGDGARQRVKQFLESHPQLLAHEFAAMTELPRGVRRDPVLPDGAARGAALSTNTATALRRMTVDRARKAAQTQKKLREERALAWASADAETRRELGENSPFAPGPKSPRPPPAAEERPFAPLEPFRPVAMKRMKSDLASPARPSFARANSYDHASVPRPGSPPAKKAGGAAGMSPRLASQFHRNASAIMKRGDHLQVLDGLQSFNRRKDESSYFEQDQADLNFRNDWEKVAVRDAVLDALGARPVQPTSPKSPKASPFAKPDFVKGASMEDVAAAYEKMQFSTSADGRVTMSKMSKKKPSMRAEKRPPHPAVVAVEAALRKHHGRLRRVFRHGCAAFPASDAASPTRLGRRGWHELLDALGLVDRRRVCANASAGDDAFDRCARDPPPAAAAAPERDAEDRAVLDAADFCGALVVYVAGMVASRPARDDAGGVGDAVDVVLGGGLDALASRRPRALIDADLFRRHALYSPQVDAVLKSHQSKVNALFSYYTRRHDSVLLTVAGWLGLLRDAALIRGDVRPAHNAPAEGDEGAKRAHLPKRAYDGDFTVSDARLVFAWARVPPPESNAKAKKAKAGVRATQSKVKPTSADSLTRIDFTEALCWLALLKPLPGKDALLHGTWEAEGLSLHEFFEIADEPAIANHPQMHALVDAPRPPPATITECHRVRLEEDLLKVLAVLYRRIPRTNPDLAAICGEGMAVAARQLDDLAKHIESKVDAQRAAGDDRAPHDRGSFIFKK</sequence>
<dbReference type="Gene3D" id="3.80.10.10">
    <property type="entry name" value="Ribonuclease Inhibitor"/>
    <property type="match status" value="2"/>
</dbReference>
<reference evidence="5 6" key="1">
    <citation type="journal article" date="2011" name="Proc. Natl. Acad. Sci. U.S.A.">
        <title>Niche of harmful alga Aureococcus anophagefferens revealed through ecogenomics.</title>
        <authorList>
            <person name="Gobler C.J."/>
            <person name="Berry D.L."/>
            <person name="Dyhrman S.T."/>
            <person name="Wilhelm S.W."/>
            <person name="Salamov A."/>
            <person name="Lobanov A.V."/>
            <person name="Zhang Y."/>
            <person name="Collier J.L."/>
            <person name="Wurch L.L."/>
            <person name="Kustka A.B."/>
            <person name="Dill B.D."/>
            <person name="Shah M."/>
            <person name="VerBerkmoes N.C."/>
            <person name="Kuo A."/>
            <person name="Terry A."/>
            <person name="Pangilinan J."/>
            <person name="Lindquist E.A."/>
            <person name="Lucas S."/>
            <person name="Paulsen I.T."/>
            <person name="Hattenrath-Lehmann T.K."/>
            <person name="Talmage S.C."/>
            <person name="Walker E.A."/>
            <person name="Koch F."/>
            <person name="Burson A.M."/>
            <person name="Marcoval M.A."/>
            <person name="Tang Y.Z."/>
            <person name="Lecleir G.R."/>
            <person name="Coyne K.J."/>
            <person name="Berg G.M."/>
            <person name="Bertrand E.M."/>
            <person name="Saito M.A."/>
            <person name="Gladyshev V.N."/>
            <person name="Grigoriev I.V."/>
        </authorList>
    </citation>
    <scope>NUCLEOTIDE SEQUENCE [LARGE SCALE GENOMIC DNA]</scope>
    <source>
        <strain evidence="6">CCMP 1984</strain>
    </source>
</reference>